<comment type="caution">
    <text evidence="7">The sequence shown here is derived from an EMBL/GenBank/DDBJ whole genome shotgun (WGS) entry which is preliminary data.</text>
</comment>
<evidence type="ECO:0000313" key="8">
    <source>
        <dbReference type="Proteomes" id="UP000010729"/>
    </source>
</evidence>
<feature type="domain" description="D-isomer specific 2-hydroxyacid dehydrogenase NAD-binding" evidence="6">
    <location>
        <begin position="111"/>
        <end position="283"/>
    </location>
</feature>
<organism evidence="7 8">
    <name type="scientific">Arthrobacter crystallopoietes BAB-32</name>
    <dbReference type="NCBI Taxonomy" id="1246476"/>
    <lineage>
        <taxon>Bacteria</taxon>
        <taxon>Bacillati</taxon>
        <taxon>Actinomycetota</taxon>
        <taxon>Actinomycetes</taxon>
        <taxon>Micrococcales</taxon>
        <taxon>Micrococcaceae</taxon>
        <taxon>Crystallibacter</taxon>
    </lineage>
</organism>
<evidence type="ECO:0000256" key="4">
    <source>
        <dbReference type="RuleBase" id="RU003719"/>
    </source>
</evidence>
<accession>N1UUU7</accession>
<evidence type="ECO:0000256" key="2">
    <source>
        <dbReference type="ARBA" id="ARBA00023002"/>
    </source>
</evidence>
<dbReference type="PANTHER" id="PTHR42789:SF1">
    <property type="entry name" value="D-ISOMER SPECIFIC 2-HYDROXYACID DEHYDROGENASE FAMILY PROTEIN (AFU_ORTHOLOGUE AFUA_6G10090)"/>
    <property type="match status" value="1"/>
</dbReference>
<dbReference type="GO" id="GO:0016616">
    <property type="term" value="F:oxidoreductase activity, acting on the CH-OH group of donors, NAD or NADP as acceptor"/>
    <property type="evidence" value="ECO:0007669"/>
    <property type="project" value="InterPro"/>
</dbReference>
<dbReference type="GO" id="GO:0051287">
    <property type="term" value="F:NAD binding"/>
    <property type="evidence" value="ECO:0007669"/>
    <property type="project" value="InterPro"/>
</dbReference>
<dbReference type="Pfam" id="PF00389">
    <property type="entry name" value="2-Hacid_dh"/>
    <property type="match status" value="1"/>
</dbReference>
<dbReference type="InterPro" id="IPR006139">
    <property type="entry name" value="D-isomer_2_OHA_DH_cat_dom"/>
</dbReference>
<name>N1UUU7_9MICC</name>
<dbReference type="InterPro" id="IPR036291">
    <property type="entry name" value="NAD(P)-bd_dom_sf"/>
</dbReference>
<proteinExistence type="inferred from homology"/>
<evidence type="ECO:0000256" key="1">
    <source>
        <dbReference type="ARBA" id="ARBA00005854"/>
    </source>
</evidence>
<dbReference type="InterPro" id="IPR050857">
    <property type="entry name" value="D-2-hydroxyacid_DH"/>
</dbReference>
<reference evidence="7 8" key="1">
    <citation type="journal article" date="2013" name="Genome Announc.">
        <title>Draft Genome Sequence of Arthrobacter crystallopoietes Strain BAB-32, Revealing Genes for Bioremediation.</title>
        <authorList>
            <person name="Joshi M.N."/>
            <person name="Pandit A.S."/>
            <person name="Sharma A."/>
            <person name="Pandya R.V."/>
            <person name="Desai S.M."/>
            <person name="Saxena A.K."/>
            <person name="Bagatharia S.B."/>
        </authorList>
    </citation>
    <scope>NUCLEOTIDE SEQUENCE [LARGE SCALE GENOMIC DNA]</scope>
    <source>
        <strain evidence="7 8">BAB-32</strain>
    </source>
</reference>
<keyword evidence="3" id="KW-0520">NAD</keyword>
<dbReference type="OrthoDB" id="117809at2"/>
<gene>
    <name evidence="7" type="ORF">D477_018319</name>
</gene>
<dbReference type="Proteomes" id="UP000010729">
    <property type="component" value="Unassembled WGS sequence"/>
</dbReference>
<sequence length="315" mass="34072">MKIAVLDDYQDVARTLADWDSLGAEVTFFKEHLGHDDDAVVGALAGFDVVVAMRERTPLREPRLERLPDLRLIVSTGRRNASIDLAAAQRLGITVSHTGYVPEPTAEHTWALIHAATRHLDVELGAIASGGWQTTLGRGLAGRTLGLLGLGNLGTRVAKVGLAFGMNVIAWSQNLTAERAAEHGVQRVEKAELFAASDILSVHLVLSHRTRGLVGEEDLALMKPDALLVNTSRGPIVQEDALLEALQAGRIGGAALDVYDIEPLPAEHPWRTAPRTILTPHLGYVTEEQYRIFYQDAVEDIAAFAAGAPVRVMEP</sequence>
<dbReference type="RefSeq" id="WP_005272833.1">
    <property type="nucleotide sequence ID" value="NZ_ANPE02000232.1"/>
</dbReference>
<dbReference type="CDD" id="cd12169">
    <property type="entry name" value="PGDH_like_1"/>
    <property type="match status" value="1"/>
</dbReference>
<dbReference type="Pfam" id="PF02826">
    <property type="entry name" value="2-Hacid_dh_C"/>
    <property type="match status" value="1"/>
</dbReference>
<dbReference type="InterPro" id="IPR006140">
    <property type="entry name" value="D-isomer_DH_NAD-bd"/>
</dbReference>
<keyword evidence="8" id="KW-1185">Reference proteome</keyword>
<evidence type="ECO:0000256" key="3">
    <source>
        <dbReference type="ARBA" id="ARBA00023027"/>
    </source>
</evidence>
<evidence type="ECO:0000259" key="6">
    <source>
        <dbReference type="Pfam" id="PF02826"/>
    </source>
</evidence>
<dbReference type="SUPFAM" id="SSF51735">
    <property type="entry name" value="NAD(P)-binding Rossmann-fold domains"/>
    <property type="match status" value="1"/>
</dbReference>
<keyword evidence="2 4" id="KW-0560">Oxidoreductase</keyword>
<evidence type="ECO:0000259" key="5">
    <source>
        <dbReference type="Pfam" id="PF00389"/>
    </source>
</evidence>
<evidence type="ECO:0000313" key="7">
    <source>
        <dbReference type="EMBL" id="EMY32790.1"/>
    </source>
</evidence>
<dbReference type="Gene3D" id="3.40.50.720">
    <property type="entry name" value="NAD(P)-binding Rossmann-like Domain"/>
    <property type="match status" value="2"/>
</dbReference>
<dbReference type="EMBL" id="ANPE02000232">
    <property type="protein sequence ID" value="EMY32790.1"/>
    <property type="molecule type" value="Genomic_DNA"/>
</dbReference>
<dbReference type="AlphaFoldDB" id="N1UUU7"/>
<dbReference type="PANTHER" id="PTHR42789">
    <property type="entry name" value="D-ISOMER SPECIFIC 2-HYDROXYACID DEHYDROGENASE FAMILY PROTEIN (AFU_ORTHOLOGUE AFUA_6G10090)"/>
    <property type="match status" value="1"/>
</dbReference>
<protein>
    <submittedName>
        <fullName evidence="7">Phosphoglycerate dehydrogenase-like oxidoreductase</fullName>
    </submittedName>
</protein>
<feature type="domain" description="D-isomer specific 2-hydroxyacid dehydrogenase catalytic" evidence="5">
    <location>
        <begin position="20"/>
        <end position="310"/>
    </location>
</feature>
<comment type="similarity">
    <text evidence="1 4">Belongs to the D-isomer specific 2-hydroxyacid dehydrogenase family.</text>
</comment>
<dbReference type="SUPFAM" id="SSF52283">
    <property type="entry name" value="Formate/glycerate dehydrogenase catalytic domain-like"/>
    <property type="match status" value="1"/>
</dbReference>